<dbReference type="EMBL" id="UINC01032070">
    <property type="protein sequence ID" value="SVB19119.1"/>
    <property type="molecule type" value="Genomic_DNA"/>
</dbReference>
<dbReference type="InterPro" id="IPR011559">
    <property type="entry name" value="Initiation_fac_2B_a/b/d"/>
</dbReference>
<dbReference type="GO" id="GO:0046523">
    <property type="term" value="F:S-methyl-5-thioribose-1-phosphate isomerase activity"/>
    <property type="evidence" value="ECO:0007669"/>
    <property type="project" value="TreeGrafter"/>
</dbReference>
<evidence type="ECO:0000256" key="1">
    <source>
        <dbReference type="ARBA" id="ARBA00023235"/>
    </source>
</evidence>
<dbReference type="InterPro" id="IPR042529">
    <property type="entry name" value="IF_2B-like_C"/>
</dbReference>
<dbReference type="InterPro" id="IPR005251">
    <property type="entry name" value="IF-M1Pi"/>
</dbReference>
<dbReference type="NCBIfam" id="TIGR00512">
    <property type="entry name" value="salvage_mtnA"/>
    <property type="match status" value="1"/>
</dbReference>
<reference evidence="2" key="1">
    <citation type="submission" date="2018-05" db="EMBL/GenBank/DDBJ databases">
        <authorList>
            <person name="Lanie J.A."/>
            <person name="Ng W.-L."/>
            <person name="Kazmierczak K.M."/>
            <person name="Andrzejewski T.M."/>
            <person name="Davidsen T.M."/>
            <person name="Wayne K.J."/>
            <person name="Tettelin H."/>
            <person name="Glass J.I."/>
            <person name="Rusch D."/>
            <person name="Podicherti R."/>
            <person name="Tsui H.-C.T."/>
            <person name="Winkler M.E."/>
        </authorList>
    </citation>
    <scope>NUCLEOTIDE SEQUENCE</scope>
</reference>
<dbReference type="InterPro" id="IPR027363">
    <property type="entry name" value="M1Pi_N"/>
</dbReference>
<dbReference type="Gene3D" id="3.40.50.10470">
    <property type="entry name" value="Translation initiation factor eif-2b, domain 2"/>
    <property type="match status" value="1"/>
</dbReference>
<keyword evidence="1" id="KW-0413">Isomerase</keyword>
<proteinExistence type="inferred from homology"/>
<dbReference type="PANTHER" id="PTHR43475:SF1">
    <property type="entry name" value="METHYLTHIORIBOSE-1-PHOSPHATE ISOMERASE"/>
    <property type="match status" value="1"/>
</dbReference>
<dbReference type="FunFam" id="1.20.120.420:FF:000003">
    <property type="entry name" value="Methylthioribose-1-phosphate isomerase"/>
    <property type="match status" value="1"/>
</dbReference>
<dbReference type="HAMAP" id="MF_01678">
    <property type="entry name" value="Salvage_MtnA"/>
    <property type="match status" value="1"/>
</dbReference>
<feature type="non-terminal residue" evidence="2">
    <location>
        <position position="1"/>
    </location>
</feature>
<accession>A0A382BZT0</accession>
<sequence>VAEIQAIKWANNRLILLDQTKLPTQEIYIEIDHYAKVVDAIKEMRVRGAPALGITAAYGMALAALNWSPNQGSINDVLTQASIELIEARPTAVNIAWAVNRMKALVTTTNSPIEVSSRLLNEANRLFYKDIETNKLMSGHGSTLIKKNSSVLTHCNTGALATAGYGTALGVIRRAWEEEKNIKVFHTETRPFMQGARLTAWELAKLHIPTTMIIDSAVGILLRTGKVHCVITGADRIAANGDTANKIGTYTLAALAAENSIPFYIAAPTSTIDLTIPSGDSIPIEERRSEEVTHLENIPLTPEETHVWNPSFDVTPHYHISAIITETGVIWPPYNQGLAQAVLDSHE</sequence>
<dbReference type="PANTHER" id="PTHR43475">
    <property type="entry name" value="METHYLTHIORIBOSE-1-PHOSPHATE ISOMERASE"/>
    <property type="match status" value="1"/>
</dbReference>
<dbReference type="NCBIfam" id="NF004326">
    <property type="entry name" value="PRK05720.1"/>
    <property type="match status" value="1"/>
</dbReference>
<dbReference type="AlphaFoldDB" id="A0A382BZT0"/>
<protein>
    <recommendedName>
        <fullName evidence="3">S-methyl-5-thioribose-1-phosphate isomerase</fullName>
    </recommendedName>
</protein>
<gene>
    <name evidence="2" type="ORF">METZ01_LOCUS171973</name>
</gene>
<dbReference type="InterPro" id="IPR000649">
    <property type="entry name" value="IF-2B-related"/>
</dbReference>
<organism evidence="2">
    <name type="scientific">marine metagenome</name>
    <dbReference type="NCBI Taxonomy" id="408172"/>
    <lineage>
        <taxon>unclassified sequences</taxon>
        <taxon>metagenomes</taxon>
        <taxon>ecological metagenomes</taxon>
    </lineage>
</organism>
<dbReference type="InterPro" id="IPR037171">
    <property type="entry name" value="NagB/RpiA_transferase-like"/>
</dbReference>
<name>A0A382BZT0_9ZZZZ</name>
<dbReference type="NCBIfam" id="TIGR00524">
    <property type="entry name" value="eIF-2B_rel"/>
    <property type="match status" value="1"/>
</dbReference>
<dbReference type="GO" id="GO:0019509">
    <property type="term" value="P:L-methionine salvage from methylthioadenosine"/>
    <property type="evidence" value="ECO:0007669"/>
    <property type="project" value="TreeGrafter"/>
</dbReference>
<evidence type="ECO:0008006" key="3">
    <source>
        <dbReference type="Google" id="ProtNLM"/>
    </source>
</evidence>
<dbReference type="Pfam" id="PF01008">
    <property type="entry name" value="IF-2B"/>
    <property type="match status" value="1"/>
</dbReference>
<evidence type="ECO:0000313" key="2">
    <source>
        <dbReference type="EMBL" id="SVB19119.1"/>
    </source>
</evidence>
<dbReference type="Gene3D" id="1.20.120.420">
    <property type="entry name" value="translation initiation factor eif-2b, domain 1"/>
    <property type="match status" value="1"/>
</dbReference>
<dbReference type="FunFam" id="3.40.50.10470:FF:000006">
    <property type="entry name" value="Methylthioribose-1-phosphate isomerase"/>
    <property type="match status" value="1"/>
</dbReference>
<dbReference type="SUPFAM" id="SSF100950">
    <property type="entry name" value="NagB/RpiA/CoA transferase-like"/>
    <property type="match status" value="1"/>
</dbReference>